<protein>
    <submittedName>
        <fullName evidence="1">2153_t:CDS:1</fullName>
    </submittedName>
</protein>
<gene>
    <name evidence="1" type="ORF">DHETER_LOCUS2013</name>
</gene>
<name>A0ACA9KL75_9GLOM</name>
<reference evidence="1" key="1">
    <citation type="submission" date="2021-06" db="EMBL/GenBank/DDBJ databases">
        <authorList>
            <person name="Kallberg Y."/>
            <person name="Tangrot J."/>
            <person name="Rosling A."/>
        </authorList>
    </citation>
    <scope>NUCLEOTIDE SEQUENCE</scope>
    <source>
        <strain evidence="1">IL203A</strain>
    </source>
</reference>
<organism evidence="1 2">
    <name type="scientific">Dentiscutata heterogama</name>
    <dbReference type="NCBI Taxonomy" id="1316150"/>
    <lineage>
        <taxon>Eukaryota</taxon>
        <taxon>Fungi</taxon>
        <taxon>Fungi incertae sedis</taxon>
        <taxon>Mucoromycota</taxon>
        <taxon>Glomeromycotina</taxon>
        <taxon>Glomeromycetes</taxon>
        <taxon>Diversisporales</taxon>
        <taxon>Gigasporaceae</taxon>
        <taxon>Dentiscutata</taxon>
    </lineage>
</organism>
<evidence type="ECO:0000313" key="2">
    <source>
        <dbReference type="Proteomes" id="UP000789702"/>
    </source>
</evidence>
<keyword evidence="2" id="KW-1185">Reference proteome</keyword>
<comment type="caution">
    <text evidence="1">The sequence shown here is derived from an EMBL/GenBank/DDBJ whole genome shotgun (WGS) entry which is preliminary data.</text>
</comment>
<evidence type="ECO:0000313" key="1">
    <source>
        <dbReference type="EMBL" id="CAG8478091.1"/>
    </source>
</evidence>
<proteinExistence type="predicted"/>
<dbReference type="Proteomes" id="UP000789702">
    <property type="component" value="Unassembled WGS sequence"/>
</dbReference>
<dbReference type="EMBL" id="CAJVPU010001335">
    <property type="protein sequence ID" value="CAG8478091.1"/>
    <property type="molecule type" value="Genomic_DNA"/>
</dbReference>
<sequence length="385" mass="43866">MPVDTKMKNPRARQGWIEYLTKRHGWGFPDALEIQGSVFLNIIPILVSITLWTTFVVVLYMVVGISSIAVSANLTASVSVVVALLLVFRTNNSYNQYNEGRRLFTQMCTIVRNCTRTLWISVKEDNYHDHREKEDHIKLLLGYVIAVKHHIRFEFGIHWPDLQDLLPTGFQQTYYDGSAVQETGAQESENKSLLDALPIRSISSKIPPTVFKRHISHFSKEEKKKMYQVEELSEVDASMSLPLEIVFHLHLYFIQVSKEKKLDGAKFSIMAGNLDILIDVLGNLERIGGTPLPTAYNVHLKQAVVLYMIALPFTIVADLDWFTIPTMLLVAFIFFGILAVGTEIENPFGYDENDLPLDEYCKDLEAEVKYLQRHLPSGLKSSKDK</sequence>
<accession>A0ACA9KL75</accession>